<dbReference type="STRING" id="74557.A0A1V9YUB2"/>
<dbReference type="EMBL" id="JNBS01002771">
    <property type="protein sequence ID" value="OQR89336.1"/>
    <property type="molecule type" value="Genomic_DNA"/>
</dbReference>
<comment type="caution">
    <text evidence="2">The sequence shown here is derived from an EMBL/GenBank/DDBJ whole genome shotgun (WGS) entry which is preliminary data.</text>
</comment>
<sequence length="394" mass="43144">MQRIQKVVSLVVAMTSAVNAAACPYSAYTSTFTVDYCNSTEAIICVVDNTCEPKAMFTENDITKDATQTKLLSIKCKAIINAVIYNNMSTIDPAEYLAQLPKVTNTYVQFYNSVRKVGNLSSATSVSLIDFEGTTGIDLSAAVFPYATTRVYVDIFSILFDCENSSIANCALTTMPTTIPYGQLSEFYGWQNKFTAVQDIDFRKAIEICSYKVKAYIILVNSTIAHSSQLFQTYRYRPELVNCGYFDSSKFTTFTIDPTTYAALQNVATFSVGGIDVSSSCNAPNKKMPLQSYTVCVTPAKYANSIETSKSSSSNVGLIVGVSVGTTNTGMGINLEELELLRLDEQALTRVQSVAQGAFGEVWRGEYKGTTMPAETQIYHYTLGQIVAIKCMLP</sequence>
<organism evidence="2 3">
    <name type="scientific">Thraustotheca clavata</name>
    <dbReference type="NCBI Taxonomy" id="74557"/>
    <lineage>
        <taxon>Eukaryota</taxon>
        <taxon>Sar</taxon>
        <taxon>Stramenopiles</taxon>
        <taxon>Oomycota</taxon>
        <taxon>Saprolegniomycetes</taxon>
        <taxon>Saprolegniales</taxon>
        <taxon>Achlyaceae</taxon>
        <taxon>Thraustotheca</taxon>
    </lineage>
</organism>
<gene>
    <name evidence="2" type="ORF">THRCLA_09786</name>
</gene>
<feature type="non-terminal residue" evidence="2">
    <location>
        <position position="394"/>
    </location>
</feature>
<name>A0A1V9YUB2_9STRA</name>
<feature type="signal peptide" evidence="1">
    <location>
        <begin position="1"/>
        <end position="20"/>
    </location>
</feature>
<protein>
    <recommendedName>
        <fullName evidence="4">Secreted protein</fullName>
    </recommendedName>
</protein>
<evidence type="ECO:0008006" key="4">
    <source>
        <dbReference type="Google" id="ProtNLM"/>
    </source>
</evidence>
<dbReference type="Proteomes" id="UP000243217">
    <property type="component" value="Unassembled WGS sequence"/>
</dbReference>
<keyword evidence="3" id="KW-1185">Reference proteome</keyword>
<proteinExistence type="predicted"/>
<accession>A0A1V9YUB2</accession>
<evidence type="ECO:0000313" key="3">
    <source>
        <dbReference type="Proteomes" id="UP000243217"/>
    </source>
</evidence>
<evidence type="ECO:0000313" key="2">
    <source>
        <dbReference type="EMBL" id="OQR89336.1"/>
    </source>
</evidence>
<reference evidence="2 3" key="1">
    <citation type="journal article" date="2014" name="Genome Biol. Evol.">
        <title>The secreted proteins of Achlya hypogyna and Thraustotheca clavata identify the ancestral oomycete secretome and reveal gene acquisitions by horizontal gene transfer.</title>
        <authorList>
            <person name="Misner I."/>
            <person name="Blouin N."/>
            <person name="Leonard G."/>
            <person name="Richards T.A."/>
            <person name="Lane C.E."/>
        </authorList>
    </citation>
    <scope>NUCLEOTIDE SEQUENCE [LARGE SCALE GENOMIC DNA]</scope>
    <source>
        <strain evidence="2 3">ATCC 34112</strain>
    </source>
</reference>
<keyword evidence="1" id="KW-0732">Signal</keyword>
<dbReference type="AlphaFoldDB" id="A0A1V9YUB2"/>
<evidence type="ECO:0000256" key="1">
    <source>
        <dbReference type="SAM" id="SignalP"/>
    </source>
</evidence>
<feature type="chain" id="PRO_5010739938" description="Secreted protein" evidence="1">
    <location>
        <begin position="21"/>
        <end position="394"/>
    </location>
</feature>